<dbReference type="GO" id="GO:0004842">
    <property type="term" value="F:ubiquitin-protein transferase activity"/>
    <property type="evidence" value="ECO:0007669"/>
    <property type="project" value="InterPro"/>
</dbReference>
<accession>A0A2B4RDZ6</accession>
<evidence type="ECO:0000313" key="2">
    <source>
        <dbReference type="EMBL" id="PFX15053.1"/>
    </source>
</evidence>
<dbReference type="Proteomes" id="UP000225706">
    <property type="component" value="Unassembled WGS sequence"/>
</dbReference>
<comment type="caution">
    <text evidence="2">The sequence shown here is derived from an EMBL/GenBank/DDBJ whole genome shotgun (WGS) entry which is preliminary data.</text>
</comment>
<gene>
    <name evidence="2" type="ORF">AWC38_SpisGene20754</name>
</gene>
<dbReference type="InterPro" id="IPR035983">
    <property type="entry name" value="Hect_E3_ubiquitin_ligase"/>
</dbReference>
<protein>
    <recommendedName>
        <fullName evidence="4">HECT domain-containing protein</fullName>
    </recommendedName>
</protein>
<organism evidence="2 3">
    <name type="scientific">Stylophora pistillata</name>
    <name type="common">Smooth cauliflower coral</name>
    <dbReference type="NCBI Taxonomy" id="50429"/>
    <lineage>
        <taxon>Eukaryota</taxon>
        <taxon>Metazoa</taxon>
        <taxon>Cnidaria</taxon>
        <taxon>Anthozoa</taxon>
        <taxon>Hexacorallia</taxon>
        <taxon>Scleractinia</taxon>
        <taxon>Astrocoeniina</taxon>
        <taxon>Pocilloporidae</taxon>
        <taxon>Stylophora</taxon>
    </lineage>
</organism>
<evidence type="ECO:0008006" key="4">
    <source>
        <dbReference type="Google" id="ProtNLM"/>
    </source>
</evidence>
<dbReference type="EMBL" id="LSMT01000692">
    <property type="protein sequence ID" value="PFX15053.1"/>
    <property type="molecule type" value="Genomic_DNA"/>
</dbReference>
<name>A0A2B4RDZ6_STYPI</name>
<feature type="region of interest" description="Disordered" evidence="1">
    <location>
        <begin position="1"/>
        <end position="22"/>
    </location>
</feature>
<dbReference type="AlphaFoldDB" id="A0A2B4RDZ6"/>
<dbReference type="OrthoDB" id="5983788at2759"/>
<dbReference type="SUPFAM" id="SSF56204">
    <property type="entry name" value="Hect, E3 ligase catalytic domain"/>
    <property type="match status" value="1"/>
</dbReference>
<sequence>MSFLGSPMRESPYTTETPETPVPLTMDEIRSRRVAVLSNSVAEIEAEGSRCNVADETSYPRLTNEENCNLDQGPVEQNCPCPSSSENLPERVLSVHRSSIRTELIEHFKDPSVMNCNIDFKLINGKGERERVPFVRHDHFVEEWEAVGRILVIGFVSVSYFPTFLSKAFLCYCLFGNQVPDSMFVDSFSKYLSPVEEEFIVDIIRKNQLPDDEDEFTDFLERFKCRRVVTTENLSQVILEISKQELVQKPHLMISSLQPFVQQLKQYLQFQTISAVEGFYDSLKPTTKKVLSCLTSNPQNEGERDAFKFLQRFVRGLEMPKLLQFLRFTTALDIIIYKKIEVTFIKYEGFSARPIAHTCGPLLEIPSTYTNYVELRKDLTNILNRELWEMDIFERNFIGLGF</sequence>
<keyword evidence="3" id="KW-1185">Reference proteome</keyword>
<reference evidence="3" key="1">
    <citation type="journal article" date="2017" name="bioRxiv">
        <title>Comparative analysis of the genomes of Stylophora pistillata and Acropora digitifera provides evidence for extensive differences between species of corals.</title>
        <authorList>
            <person name="Voolstra C.R."/>
            <person name="Li Y."/>
            <person name="Liew Y.J."/>
            <person name="Baumgarten S."/>
            <person name="Zoccola D."/>
            <person name="Flot J.-F."/>
            <person name="Tambutte S."/>
            <person name="Allemand D."/>
            <person name="Aranda M."/>
        </authorList>
    </citation>
    <scope>NUCLEOTIDE SEQUENCE [LARGE SCALE GENOMIC DNA]</scope>
</reference>
<proteinExistence type="predicted"/>
<evidence type="ECO:0000313" key="3">
    <source>
        <dbReference type="Proteomes" id="UP000225706"/>
    </source>
</evidence>
<evidence type="ECO:0000256" key="1">
    <source>
        <dbReference type="SAM" id="MobiDB-lite"/>
    </source>
</evidence>
<feature type="compositionally biased region" description="Low complexity" evidence="1">
    <location>
        <begin position="10"/>
        <end position="22"/>
    </location>
</feature>